<accession>A0A2P2NXQ1</accession>
<name>A0A2P2NXQ1_RHIMU</name>
<organism evidence="1">
    <name type="scientific">Rhizophora mucronata</name>
    <name type="common">Asiatic mangrove</name>
    <dbReference type="NCBI Taxonomy" id="61149"/>
    <lineage>
        <taxon>Eukaryota</taxon>
        <taxon>Viridiplantae</taxon>
        <taxon>Streptophyta</taxon>
        <taxon>Embryophyta</taxon>
        <taxon>Tracheophyta</taxon>
        <taxon>Spermatophyta</taxon>
        <taxon>Magnoliopsida</taxon>
        <taxon>eudicotyledons</taxon>
        <taxon>Gunneridae</taxon>
        <taxon>Pentapetalae</taxon>
        <taxon>rosids</taxon>
        <taxon>fabids</taxon>
        <taxon>Malpighiales</taxon>
        <taxon>Rhizophoraceae</taxon>
        <taxon>Rhizophora</taxon>
    </lineage>
</organism>
<dbReference type="EMBL" id="GGEC01066740">
    <property type="protein sequence ID" value="MBX47224.1"/>
    <property type="molecule type" value="Transcribed_RNA"/>
</dbReference>
<evidence type="ECO:0000313" key="1">
    <source>
        <dbReference type="EMBL" id="MBX47224.1"/>
    </source>
</evidence>
<proteinExistence type="predicted"/>
<dbReference type="AlphaFoldDB" id="A0A2P2NXQ1"/>
<protein>
    <submittedName>
        <fullName evidence="1">Uncharacterized protein</fullName>
    </submittedName>
</protein>
<reference evidence="1" key="1">
    <citation type="submission" date="2018-02" db="EMBL/GenBank/DDBJ databases">
        <title>Rhizophora mucronata_Transcriptome.</title>
        <authorList>
            <person name="Meera S.P."/>
            <person name="Sreeshan A."/>
            <person name="Augustine A."/>
        </authorList>
    </citation>
    <scope>NUCLEOTIDE SEQUENCE</scope>
    <source>
        <tissue evidence="1">Leaf</tissue>
    </source>
</reference>
<sequence length="29" mass="3456">MSVPTYFRIHTPNLILRILATDKHKHKPK</sequence>